<keyword evidence="2" id="KW-1003">Cell membrane</keyword>
<dbReference type="InterPro" id="IPR016054">
    <property type="entry name" value="LY6_UPA_recep-like"/>
</dbReference>
<comment type="subcellular location">
    <subcellularLocation>
        <location evidence="1">Cell membrane</location>
        <topology evidence="1">Lipid-anchor</topology>
        <topology evidence="1">GPI-anchor</topology>
    </subcellularLocation>
</comment>
<evidence type="ECO:0000313" key="10">
    <source>
        <dbReference type="Proteomes" id="UP001066276"/>
    </source>
</evidence>
<organism evidence="9 10">
    <name type="scientific">Pleurodeles waltl</name>
    <name type="common">Iberian ribbed newt</name>
    <dbReference type="NCBI Taxonomy" id="8319"/>
    <lineage>
        <taxon>Eukaryota</taxon>
        <taxon>Metazoa</taxon>
        <taxon>Chordata</taxon>
        <taxon>Craniata</taxon>
        <taxon>Vertebrata</taxon>
        <taxon>Euteleostomi</taxon>
        <taxon>Amphibia</taxon>
        <taxon>Batrachia</taxon>
        <taxon>Caudata</taxon>
        <taxon>Salamandroidea</taxon>
        <taxon>Salamandridae</taxon>
        <taxon>Pleurodelinae</taxon>
        <taxon>Pleurodeles</taxon>
    </lineage>
</organism>
<accession>A0AAV7Q009</accession>
<dbReference type="InterPro" id="IPR045860">
    <property type="entry name" value="Snake_toxin-like_sf"/>
</dbReference>
<evidence type="ECO:0000256" key="5">
    <source>
        <dbReference type="ARBA" id="ARBA00023136"/>
    </source>
</evidence>
<dbReference type="GO" id="GO:0098552">
    <property type="term" value="C:side of membrane"/>
    <property type="evidence" value="ECO:0007669"/>
    <property type="project" value="UniProtKB-KW"/>
</dbReference>
<protein>
    <recommendedName>
        <fullName evidence="8">UPAR/Ly6 domain-containing protein</fullName>
    </recommendedName>
</protein>
<reference evidence="9" key="1">
    <citation type="journal article" date="2022" name="bioRxiv">
        <title>Sequencing and chromosome-scale assembly of the giantPleurodeles waltlgenome.</title>
        <authorList>
            <person name="Brown T."/>
            <person name="Elewa A."/>
            <person name="Iarovenko S."/>
            <person name="Subramanian E."/>
            <person name="Araus A.J."/>
            <person name="Petzold A."/>
            <person name="Susuki M."/>
            <person name="Suzuki K.-i.T."/>
            <person name="Hayashi T."/>
            <person name="Toyoda A."/>
            <person name="Oliveira C."/>
            <person name="Osipova E."/>
            <person name="Leigh N.D."/>
            <person name="Simon A."/>
            <person name="Yun M.H."/>
        </authorList>
    </citation>
    <scope>NUCLEOTIDE SEQUENCE</scope>
    <source>
        <strain evidence="9">20211129_DDA</strain>
        <tissue evidence="9">Liver</tissue>
    </source>
</reference>
<proteinExistence type="predicted"/>
<dbReference type="PANTHER" id="PTHR10624:SF8">
    <property type="entry name" value="LY6_PLAUR DOMAIN-CONTAINING PROTEIN 3"/>
    <property type="match status" value="1"/>
</dbReference>
<keyword evidence="7" id="KW-0449">Lipoprotein</keyword>
<sequence>MEAGRLAQVLRKVAVPGMLMAFLLAQGVASLRCYSCRDVGDGGCATDRIKIEECTPPQNVCLESFAIIIIDKQNVSATIKGCDLGTHRNEDFTTSSNGRWKYHACSEDLCNTLVAEDLVHQPLPTLTGNSSSIPSNQECYSCISTSEDRCSAQNAAVVRCPDHSPICYQGNGTIVLGTQHNITLSYFVKKCCHYSRCAGRSQVHSQYLNLNEETSFCQGNLCNTPMPNGGLLSATYVAPLIMAAALAITSL</sequence>
<dbReference type="Proteomes" id="UP001066276">
    <property type="component" value="Chromosome 7"/>
</dbReference>
<evidence type="ECO:0000256" key="7">
    <source>
        <dbReference type="ARBA" id="ARBA00023288"/>
    </source>
</evidence>
<dbReference type="EMBL" id="JANPWB010000011">
    <property type="protein sequence ID" value="KAJ1132692.1"/>
    <property type="molecule type" value="Genomic_DNA"/>
</dbReference>
<dbReference type="SUPFAM" id="SSF57302">
    <property type="entry name" value="Snake toxin-like"/>
    <property type="match status" value="2"/>
</dbReference>
<keyword evidence="5" id="KW-0472">Membrane</keyword>
<evidence type="ECO:0000256" key="1">
    <source>
        <dbReference type="ARBA" id="ARBA00004609"/>
    </source>
</evidence>
<keyword evidence="4" id="KW-0732">Signal</keyword>
<keyword evidence="3" id="KW-0336">GPI-anchor</keyword>
<feature type="domain" description="UPAR/Ly6" evidence="8">
    <location>
        <begin position="137"/>
        <end position="237"/>
    </location>
</feature>
<evidence type="ECO:0000256" key="3">
    <source>
        <dbReference type="ARBA" id="ARBA00022622"/>
    </source>
</evidence>
<evidence type="ECO:0000256" key="2">
    <source>
        <dbReference type="ARBA" id="ARBA00022475"/>
    </source>
</evidence>
<dbReference type="SMART" id="SM00134">
    <property type="entry name" value="LU"/>
    <property type="match status" value="2"/>
</dbReference>
<dbReference type="Gene3D" id="2.10.60.10">
    <property type="entry name" value="CD59"/>
    <property type="match status" value="2"/>
</dbReference>
<dbReference type="PANTHER" id="PTHR10624">
    <property type="entry name" value="UROKINASE PLASMINOGEN ACTIVATOR SURFACE RECEPTOR-RELATED"/>
    <property type="match status" value="1"/>
</dbReference>
<feature type="domain" description="UPAR/Ly6" evidence="8">
    <location>
        <begin position="31"/>
        <end position="118"/>
    </location>
</feature>
<keyword evidence="6" id="KW-0325">Glycoprotein</keyword>
<dbReference type="PROSITE" id="PS00983">
    <property type="entry name" value="LY6_UPAR"/>
    <property type="match status" value="1"/>
</dbReference>
<evidence type="ECO:0000259" key="8">
    <source>
        <dbReference type="SMART" id="SM00134"/>
    </source>
</evidence>
<dbReference type="AlphaFoldDB" id="A0AAV7Q009"/>
<dbReference type="InterPro" id="IPR018363">
    <property type="entry name" value="CD59_antigen_CS"/>
</dbReference>
<name>A0AAV7Q009_PLEWA</name>
<gene>
    <name evidence="9" type="ORF">NDU88_010996</name>
</gene>
<evidence type="ECO:0000256" key="6">
    <source>
        <dbReference type="ARBA" id="ARBA00023180"/>
    </source>
</evidence>
<evidence type="ECO:0000256" key="4">
    <source>
        <dbReference type="ARBA" id="ARBA00022729"/>
    </source>
</evidence>
<evidence type="ECO:0000313" key="9">
    <source>
        <dbReference type="EMBL" id="KAJ1132692.1"/>
    </source>
</evidence>
<keyword evidence="10" id="KW-1185">Reference proteome</keyword>
<dbReference type="GO" id="GO:0005886">
    <property type="term" value="C:plasma membrane"/>
    <property type="evidence" value="ECO:0007669"/>
    <property type="project" value="UniProtKB-SubCell"/>
</dbReference>
<dbReference type="Pfam" id="PF00021">
    <property type="entry name" value="UPAR_LY6"/>
    <property type="match status" value="2"/>
</dbReference>
<comment type="caution">
    <text evidence="9">The sequence shown here is derived from an EMBL/GenBank/DDBJ whole genome shotgun (WGS) entry which is preliminary data.</text>
</comment>